<keyword evidence="1" id="KW-0093">Biotin biosynthesis</keyword>
<dbReference type="GO" id="GO:0004141">
    <property type="term" value="F:dethiobiotin synthase activity"/>
    <property type="evidence" value="ECO:0007669"/>
    <property type="project" value="UniProtKB-UniRule"/>
</dbReference>
<keyword evidence="3" id="KW-1185">Reference proteome</keyword>
<feature type="binding site" evidence="1">
    <location>
        <position position="70"/>
    </location>
    <ligand>
        <name>Mg(2+)</name>
        <dbReference type="ChEBI" id="CHEBI:18420"/>
    </ligand>
</feature>
<keyword evidence="1" id="KW-0963">Cytoplasm</keyword>
<dbReference type="NCBIfam" id="TIGR00347">
    <property type="entry name" value="bioD"/>
    <property type="match status" value="1"/>
</dbReference>
<feature type="active site" evidence="1">
    <location>
        <position position="57"/>
    </location>
</feature>
<dbReference type="PANTHER" id="PTHR43210">
    <property type="entry name" value="DETHIOBIOTIN SYNTHETASE"/>
    <property type="match status" value="1"/>
</dbReference>
<comment type="subcellular location">
    <subcellularLocation>
        <location evidence="1">Cytoplasm</location>
    </subcellularLocation>
</comment>
<feature type="binding site" evidence="1">
    <location>
        <position position="70"/>
    </location>
    <ligand>
        <name>ATP</name>
        <dbReference type="ChEBI" id="CHEBI:30616"/>
    </ligand>
</feature>
<comment type="function">
    <text evidence="1">Catalyzes a mechanistically unusual reaction, the ATP-dependent insertion of CO2 between the N7 and N8 nitrogen atoms of 7,8-diaminopelargonic acid (DAPA, also called 7,8-diammoniononanoate) to form a ureido ring.</text>
</comment>
<evidence type="ECO:0000313" key="2">
    <source>
        <dbReference type="EMBL" id="GGG49072.1"/>
    </source>
</evidence>
<gene>
    <name evidence="1 2" type="primary">bioD</name>
    <name evidence="2" type="ORF">GCM10011374_09350</name>
</gene>
<dbReference type="AlphaFoldDB" id="A0A917GKL2"/>
<dbReference type="HAMAP" id="MF_00336">
    <property type="entry name" value="BioD"/>
    <property type="match status" value="1"/>
</dbReference>
<comment type="caution">
    <text evidence="2">The sequence shown here is derived from an EMBL/GenBank/DDBJ whole genome shotgun (WGS) entry which is preliminary data.</text>
</comment>
<comment type="cofactor">
    <cofactor evidence="1">
        <name>Mg(2+)</name>
        <dbReference type="ChEBI" id="CHEBI:18420"/>
    </cofactor>
</comment>
<dbReference type="Gene3D" id="3.40.50.300">
    <property type="entry name" value="P-loop containing nucleotide triphosphate hydrolases"/>
    <property type="match status" value="1"/>
</dbReference>
<dbReference type="CDD" id="cd03109">
    <property type="entry name" value="DTBS"/>
    <property type="match status" value="1"/>
</dbReference>
<keyword evidence="1" id="KW-0436">Ligase</keyword>
<comment type="catalytic activity">
    <reaction evidence="1">
        <text>(7R,8S)-7,8-diammoniononanoate + CO2 + ATP = (4R,5S)-dethiobiotin + ADP + phosphate + 3 H(+)</text>
        <dbReference type="Rhea" id="RHEA:15805"/>
        <dbReference type="ChEBI" id="CHEBI:15378"/>
        <dbReference type="ChEBI" id="CHEBI:16526"/>
        <dbReference type="ChEBI" id="CHEBI:30616"/>
        <dbReference type="ChEBI" id="CHEBI:43474"/>
        <dbReference type="ChEBI" id="CHEBI:149469"/>
        <dbReference type="ChEBI" id="CHEBI:149473"/>
        <dbReference type="ChEBI" id="CHEBI:456216"/>
        <dbReference type="EC" id="6.3.3.3"/>
    </reaction>
</comment>
<keyword evidence="1" id="KW-0547">Nucleotide-binding</keyword>
<dbReference type="EMBL" id="BMEQ01000003">
    <property type="protein sequence ID" value="GGG49072.1"/>
    <property type="molecule type" value="Genomic_DNA"/>
</dbReference>
<feature type="binding site" evidence="1">
    <location>
        <position position="61"/>
    </location>
    <ligand>
        <name>substrate</name>
    </ligand>
</feature>
<feature type="binding site" evidence="1">
    <location>
        <begin position="136"/>
        <end position="139"/>
    </location>
    <ligand>
        <name>ATP</name>
        <dbReference type="ChEBI" id="CHEBI:30616"/>
    </ligand>
</feature>
<dbReference type="GO" id="GO:0000287">
    <property type="term" value="F:magnesium ion binding"/>
    <property type="evidence" value="ECO:0007669"/>
    <property type="project" value="UniProtKB-UniRule"/>
</dbReference>
<protein>
    <recommendedName>
        <fullName evidence="1">ATP-dependent dethiobiotin synthetase BioD</fullName>
        <ecNumber evidence="1">6.3.3.3</ecNumber>
    </recommendedName>
    <alternativeName>
        <fullName evidence="1">DTB synthetase</fullName>
        <shortName evidence="1">DTBS</shortName>
    </alternativeName>
    <alternativeName>
        <fullName evidence="1">Dethiobiotin synthase</fullName>
    </alternativeName>
</protein>
<dbReference type="InterPro" id="IPR027417">
    <property type="entry name" value="P-loop_NTPase"/>
</dbReference>
<sequence length="243" mass="25055">MSAPPTRASPWLDPRRVAALPRVVLVTGTDTDVGKTWTVAALAAALARLGRSVAVHKPVQTGVGPDEPGDAATVLRLVERFGAGAGSVVVGEGQRLTEPMAPRPAAALDRVGLLPLEAHAERVAELALRHDHVLVEGSGGLLVELDEDRRTLADLALLLREQGQPDSGVVVVVRAGLGTLNHTELTLEALAARGLDALGTVLGAWPAEPTPVERGNRAHLAELAVPLLGALPSGGTGQRTSAP</sequence>
<dbReference type="Proteomes" id="UP000638848">
    <property type="component" value="Unassembled WGS sequence"/>
</dbReference>
<keyword evidence="1" id="KW-0460">Magnesium</keyword>
<comment type="pathway">
    <text evidence="1">Cofactor biosynthesis; biotin biosynthesis; biotin from 7,8-diaminononanoate: step 1/2.</text>
</comment>
<dbReference type="GO" id="GO:0005524">
    <property type="term" value="F:ATP binding"/>
    <property type="evidence" value="ECO:0007669"/>
    <property type="project" value="UniProtKB-UniRule"/>
</dbReference>
<organism evidence="2 3">
    <name type="scientific">Kocuria dechangensis</name>
    <dbReference type="NCBI Taxonomy" id="1176249"/>
    <lineage>
        <taxon>Bacteria</taxon>
        <taxon>Bacillati</taxon>
        <taxon>Actinomycetota</taxon>
        <taxon>Actinomycetes</taxon>
        <taxon>Micrococcales</taxon>
        <taxon>Micrococcaceae</taxon>
        <taxon>Kocuria</taxon>
    </lineage>
</organism>
<dbReference type="EC" id="6.3.3.3" evidence="1"/>
<keyword evidence="1" id="KW-0479">Metal-binding</keyword>
<dbReference type="Pfam" id="PF13500">
    <property type="entry name" value="AAA_26"/>
    <property type="match status" value="1"/>
</dbReference>
<feature type="binding site" evidence="1">
    <location>
        <position position="36"/>
    </location>
    <ligand>
        <name>Mg(2+)</name>
        <dbReference type="ChEBI" id="CHEBI:18420"/>
    </ligand>
</feature>
<accession>A0A917GKL2</accession>
<dbReference type="RefSeq" id="WP_229741570.1">
    <property type="nucleotide sequence ID" value="NZ_BMEQ01000003.1"/>
</dbReference>
<reference evidence="2" key="2">
    <citation type="submission" date="2020-09" db="EMBL/GenBank/DDBJ databases">
        <authorList>
            <person name="Sun Q."/>
            <person name="Zhou Y."/>
        </authorList>
    </citation>
    <scope>NUCLEOTIDE SEQUENCE</scope>
    <source>
        <strain evidence="2">CGMCC 1.12187</strain>
    </source>
</reference>
<comment type="caution">
    <text evidence="1">Lacks conserved residue(s) required for the propagation of feature annotation.</text>
</comment>
<comment type="similarity">
    <text evidence="1">Belongs to the dethiobiotin synthetase family.</text>
</comment>
<dbReference type="GO" id="GO:0005829">
    <property type="term" value="C:cytosol"/>
    <property type="evidence" value="ECO:0007669"/>
    <property type="project" value="TreeGrafter"/>
</dbReference>
<dbReference type="InterPro" id="IPR004472">
    <property type="entry name" value="DTB_synth_BioD"/>
</dbReference>
<reference evidence="2" key="1">
    <citation type="journal article" date="2014" name="Int. J. Syst. Evol. Microbiol.">
        <title>Complete genome sequence of Corynebacterium casei LMG S-19264T (=DSM 44701T), isolated from a smear-ripened cheese.</title>
        <authorList>
            <consortium name="US DOE Joint Genome Institute (JGI-PGF)"/>
            <person name="Walter F."/>
            <person name="Albersmeier A."/>
            <person name="Kalinowski J."/>
            <person name="Ruckert C."/>
        </authorList>
    </citation>
    <scope>NUCLEOTIDE SEQUENCE</scope>
    <source>
        <strain evidence="2">CGMCC 1.12187</strain>
    </source>
</reference>
<evidence type="ECO:0000256" key="1">
    <source>
        <dbReference type="HAMAP-Rule" id="MF_00336"/>
    </source>
</evidence>
<dbReference type="PIRSF" id="PIRSF006755">
    <property type="entry name" value="DTB_synth"/>
    <property type="match status" value="1"/>
</dbReference>
<dbReference type="GO" id="GO:0009102">
    <property type="term" value="P:biotin biosynthetic process"/>
    <property type="evidence" value="ECO:0007669"/>
    <property type="project" value="UniProtKB-UniRule"/>
</dbReference>
<keyword evidence="1" id="KW-0067">ATP-binding</keyword>
<name>A0A917GKL2_9MICC</name>
<proteinExistence type="inferred from homology"/>
<dbReference type="SUPFAM" id="SSF52540">
    <property type="entry name" value="P-loop containing nucleoside triphosphate hydrolases"/>
    <property type="match status" value="1"/>
</dbReference>
<dbReference type="PANTHER" id="PTHR43210:SF5">
    <property type="entry name" value="DETHIOBIOTIN SYNTHETASE"/>
    <property type="match status" value="1"/>
</dbReference>
<evidence type="ECO:0000313" key="3">
    <source>
        <dbReference type="Proteomes" id="UP000638848"/>
    </source>
</evidence>
<comment type="subunit">
    <text evidence="1">Homodimer.</text>
</comment>
<feature type="binding site" evidence="1">
    <location>
        <position position="136"/>
    </location>
    <ligand>
        <name>Mg(2+)</name>
        <dbReference type="ChEBI" id="CHEBI:18420"/>
    </ligand>
</feature>